<name>A0A916J4K7_9PROT</name>
<sequence length="495" mass="51763">MKITTITNGLWVTISISIALFSVNAAAQNAKAIEASKARVVDYWTSERRANAIPRDLVIDPRGLGYLRRPDGTLYPYGHDTPAQASADNKTISPFGQPAAGDTTPPTISNMMPAAGATIGASYTFSAKVTDVSGVKSVTFKIRKGSSTAQSFSATKSAGTDIWTVALQGFTDGNWSWWVEAKDGARKGGNTGSSGIVNFTVSTNGGSSGSGDTVTSNPWTAGGLVQMAAGRLYFEMPNNSKRQGPWTGYVCSGTVAADATSGRSVVITAAHCVYDDVNKAFARNVMFIPDQAGTTGSGTDLNCTNDPIGCWVPSFGVVDNNWTSRTFPDNIAWDYAFYVVLDSGAHEGSLSSTEALDNAAGAMTISFSGVNVNDGITGSTSPDFTYALGYSYSEDPKFMYCAEDMTTQGTVNWWLPSCGLTGGSSGGPWVQPMNTSTGNGPIVSVNSWGYTNQPGMAGPKLFNTSAACVFDLAINEPFPSTTPLDGDAGTAVTCP</sequence>
<feature type="chain" id="PRO_5036758066" evidence="2">
    <location>
        <begin position="28"/>
        <end position="495"/>
    </location>
</feature>
<feature type="signal peptide" evidence="2">
    <location>
        <begin position="1"/>
        <end position="27"/>
    </location>
</feature>
<organism evidence="3 4">
    <name type="scientific">Georgfuchsia toluolica</name>
    <dbReference type="NCBI Taxonomy" id="424218"/>
    <lineage>
        <taxon>Bacteria</taxon>
        <taxon>Pseudomonadati</taxon>
        <taxon>Pseudomonadota</taxon>
        <taxon>Betaproteobacteria</taxon>
        <taxon>Nitrosomonadales</taxon>
        <taxon>Sterolibacteriaceae</taxon>
        <taxon>Georgfuchsia</taxon>
    </lineage>
</organism>
<dbReference type="Pfam" id="PF17957">
    <property type="entry name" value="Big_7"/>
    <property type="match status" value="1"/>
</dbReference>
<evidence type="ECO:0000256" key="1">
    <source>
        <dbReference type="ARBA" id="ARBA00022729"/>
    </source>
</evidence>
<keyword evidence="4" id="KW-1185">Reference proteome</keyword>
<keyword evidence="1 2" id="KW-0732">Signal</keyword>
<dbReference type="PROSITE" id="PS00134">
    <property type="entry name" value="TRYPSIN_HIS"/>
    <property type="match status" value="1"/>
</dbReference>
<gene>
    <name evidence="3" type="ORF">GTOL_10244</name>
</gene>
<comment type="caution">
    <text evidence="3">The sequence shown here is derived from an EMBL/GenBank/DDBJ whole genome shotgun (WGS) entry which is preliminary data.</text>
</comment>
<dbReference type="PANTHER" id="PTHR15462">
    <property type="entry name" value="SERINE PROTEASE"/>
    <property type="match status" value="1"/>
</dbReference>
<dbReference type="Proteomes" id="UP000742786">
    <property type="component" value="Unassembled WGS sequence"/>
</dbReference>
<dbReference type="AlphaFoldDB" id="A0A916J4K7"/>
<proteinExistence type="predicted"/>
<dbReference type="InterPro" id="IPR043504">
    <property type="entry name" value="Peptidase_S1_PA_chymotrypsin"/>
</dbReference>
<dbReference type="PANTHER" id="PTHR15462:SF19">
    <property type="entry name" value="PEPTIDASE S1 DOMAIN-CONTAINING PROTEIN"/>
    <property type="match status" value="1"/>
</dbReference>
<reference evidence="3" key="1">
    <citation type="submission" date="2021-04" db="EMBL/GenBank/DDBJ databases">
        <authorList>
            <person name="Hornung B."/>
        </authorList>
    </citation>
    <scope>NUCLEOTIDE SEQUENCE</scope>
    <source>
        <strain evidence="3">G5G6</strain>
    </source>
</reference>
<evidence type="ECO:0000313" key="4">
    <source>
        <dbReference type="Proteomes" id="UP000742786"/>
    </source>
</evidence>
<dbReference type="GO" id="GO:0006508">
    <property type="term" value="P:proteolysis"/>
    <property type="evidence" value="ECO:0007669"/>
    <property type="project" value="InterPro"/>
</dbReference>
<dbReference type="GO" id="GO:0004252">
    <property type="term" value="F:serine-type endopeptidase activity"/>
    <property type="evidence" value="ECO:0007669"/>
    <property type="project" value="InterPro"/>
</dbReference>
<dbReference type="InterPro" id="IPR018114">
    <property type="entry name" value="TRYPSIN_HIS"/>
</dbReference>
<dbReference type="InterPro" id="IPR013783">
    <property type="entry name" value="Ig-like_fold"/>
</dbReference>
<accession>A0A916J4K7</accession>
<protein>
    <submittedName>
        <fullName evidence="3">Uncharacterized protein</fullName>
    </submittedName>
</protein>
<dbReference type="RefSeq" id="WP_220634443.1">
    <property type="nucleotide sequence ID" value="NZ_CAJQUM010000001.1"/>
</dbReference>
<evidence type="ECO:0000313" key="3">
    <source>
        <dbReference type="EMBL" id="CAG4882362.1"/>
    </source>
</evidence>
<dbReference type="InterPro" id="IPR050966">
    <property type="entry name" value="Glutamyl_endopeptidase"/>
</dbReference>
<dbReference type="Gene3D" id="2.40.10.10">
    <property type="entry name" value="Trypsin-like serine proteases"/>
    <property type="match status" value="2"/>
</dbReference>
<dbReference type="SUPFAM" id="SSF50494">
    <property type="entry name" value="Trypsin-like serine proteases"/>
    <property type="match status" value="1"/>
</dbReference>
<dbReference type="InterPro" id="IPR009003">
    <property type="entry name" value="Peptidase_S1_PA"/>
</dbReference>
<dbReference type="EMBL" id="CAJQUM010000001">
    <property type="protein sequence ID" value="CAG4882362.1"/>
    <property type="molecule type" value="Genomic_DNA"/>
</dbReference>
<evidence type="ECO:0000256" key="2">
    <source>
        <dbReference type="SAM" id="SignalP"/>
    </source>
</evidence>
<dbReference type="Gene3D" id="2.60.40.10">
    <property type="entry name" value="Immunoglobulins"/>
    <property type="match status" value="1"/>
</dbReference>